<dbReference type="EMBL" id="BSXW01000264">
    <property type="protein sequence ID" value="GMF16906.1"/>
    <property type="molecule type" value="Genomic_DNA"/>
</dbReference>
<name>A0A9W6TNW9_9STRA</name>
<keyword evidence="2" id="KW-1185">Reference proteome</keyword>
<evidence type="ECO:0000313" key="1">
    <source>
        <dbReference type="EMBL" id="GMF16906.1"/>
    </source>
</evidence>
<dbReference type="Proteomes" id="UP001165083">
    <property type="component" value="Unassembled WGS sequence"/>
</dbReference>
<organism evidence="1 2">
    <name type="scientific">Phytophthora lilii</name>
    <dbReference type="NCBI Taxonomy" id="2077276"/>
    <lineage>
        <taxon>Eukaryota</taxon>
        <taxon>Sar</taxon>
        <taxon>Stramenopiles</taxon>
        <taxon>Oomycota</taxon>
        <taxon>Peronosporomycetes</taxon>
        <taxon>Peronosporales</taxon>
        <taxon>Peronosporaceae</taxon>
        <taxon>Phytophthora</taxon>
    </lineage>
</organism>
<dbReference type="SUPFAM" id="SSF51735">
    <property type="entry name" value="NAD(P)-binding Rossmann-fold domains"/>
    <property type="match status" value="1"/>
</dbReference>
<dbReference type="InterPro" id="IPR036291">
    <property type="entry name" value="NAD(P)-bd_dom_sf"/>
</dbReference>
<comment type="caution">
    <text evidence="1">The sequence shown here is derived from an EMBL/GenBank/DDBJ whole genome shotgun (WGS) entry which is preliminary data.</text>
</comment>
<accession>A0A9W6TNW9</accession>
<dbReference type="AlphaFoldDB" id="A0A9W6TNW9"/>
<protein>
    <submittedName>
        <fullName evidence="1">Unnamed protein product</fullName>
    </submittedName>
</protein>
<sequence>MASTCSSLAAAPASYAQKGAEMLIVARGLENLEKLVAEIEAMRKNTSAGVFIQPSGVADFGSAQKAVDVTNKFHDRVTDNMMGLTGLTTSCSNT</sequence>
<proteinExistence type="predicted"/>
<dbReference type="OrthoDB" id="37659at2759"/>
<reference evidence="1" key="1">
    <citation type="submission" date="2023-04" db="EMBL/GenBank/DDBJ databases">
        <title>Phytophthora lilii NBRC 32176.</title>
        <authorList>
            <person name="Ichikawa N."/>
            <person name="Sato H."/>
            <person name="Tonouchi N."/>
        </authorList>
    </citation>
    <scope>NUCLEOTIDE SEQUENCE</scope>
    <source>
        <strain evidence="1">NBRC 32176</strain>
    </source>
</reference>
<gene>
    <name evidence="1" type="ORF">Plil01_000610500</name>
</gene>
<evidence type="ECO:0000313" key="2">
    <source>
        <dbReference type="Proteomes" id="UP001165083"/>
    </source>
</evidence>